<dbReference type="Gene3D" id="3.30.420.10">
    <property type="entry name" value="Ribonuclease H-like superfamily/Ribonuclease H"/>
    <property type="match status" value="1"/>
</dbReference>
<organism evidence="2 3">
    <name type="scientific">Dendrobium catenatum</name>
    <dbReference type="NCBI Taxonomy" id="906689"/>
    <lineage>
        <taxon>Eukaryota</taxon>
        <taxon>Viridiplantae</taxon>
        <taxon>Streptophyta</taxon>
        <taxon>Embryophyta</taxon>
        <taxon>Tracheophyta</taxon>
        <taxon>Spermatophyta</taxon>
        <taxon>Magnoliopsida</taxon>
        <taxon>Liliopsida</taxon>
        <taxon>Asparagales</taxon>
        <taxon>Orchidaceae</taxon>
        <taxon>Epidendroideae</taxon>
        <taxon>Malaxideae</taxon>
        <taxon>Dendrobiinae</taxon>
        <taxon>Dendrobium</taxon>
    </lineage>
</organism>
<keyword evidence="3" id="KW-1185">Reference proteome</keyword>
<dbReference type="GO" id="GO:0003676">
    <property type="term" value="F:nucleic acid binding"/>
    <property type="evidence" value="ECO:0007669"/>
    <property type="project" value="InterPro"/>
</dbReference>
<protein>
    <recommendedName>
        <fullName evidence="1">Tf2-1-like SH3-like domain-containing protein</fullName>
    </recommendedName>
</protein>
<dbReference type="Pfam" id="PF24626">
    <property type="entry name" value="SH3_Tf2-1"/>
    <property type="match status" value="1"/>
</dbReference>
<dbReference type="AlphaFoldDB" id="A0A2I0VTQ8"/>
<name>A0A2I0VTQ8_9ASPA</name>
<dbReference type="PANTHER" id="PTHR37984:SF5">
    <property type="entry name" value="PROTEIN NYNRIN-LIKE"/>
    <property type="match status" value="1"/>
</dbReference>
<accession>A0A2I0VTQ8</accession>
<dbReference type="InterPro" id="IPR056924">
    <property type="entry name" value="SH3_Tf2-1"/>
</dbReference>
<evidence type="ECO:0000259" key="1">
    <source>
        <dbReference type="Pfam" id="PF24626"/>
    </source>
</evidence>
<reference evidence="2 3" key="1">
    <citation type="journal article" date="2016" name="Sci. Rep.">
        <title>The Dendrobium catenatum Lindl. genome sequence provides insights into polysaccharide synthase, floral development and adaptive evolution.</title>
        <authorList>
            <person name="Zhang G.Q."/>
            <person name="Xu Q."/>
            <person name="Bian C."/>
            <person name="Tsai W.C."/>
            <person name="Yeh C.M."/>
            <person name="Liu K.W."/>
            <person name="Yoshida K."/>
            <person name="Zhang L.S."/>
            <person name="Chang S.B."/>
            <person name="Chen F."/>
            <person name="Shi Y."/>
            <person name="Su Y.Y."/>
            <person name="Zhang Y.Q."/>
            <person name="Chen L.J."/>
            <person name="Yin Y."/>
            <person name="Lin M."/>
            <person name="Huang H."/>
            <person name="Deng H."/>
            <person name="Wang Z.W."/>
            <person name="Zhu S.L."/>
            <person name="Zhao X."/>
            <person name="Deng C."/>
            <person name="Niu S.C."/>
            <person name="Huang J."/>
            <person name="Wang M."/>
            <person name="Liu G.H."/>
            <person name="Yang H.J."/>
            <person name="Xiao X.J."/>
            <person name="Hsiao Y.Y."/>
            <person name="Wu W.L."/>
            <person name="Chen Y.Y."/>
            <person name="Mitsuda N."/>
            <person name="Ohme-Takagi M."/>
            <person name="Luo Y.B."/>
            <person name="Van de Peer Y."/>
            <person name="Liu Z.J."/>
        </authorList>
    </citation>
    <scope>NUCLEOTIDE SEQUENCE [LARGE SCALE GENOMIC DNA]</scope>
    <source>
        <tissue evidence="2">The whole plant</tissue>
    </source>
</reference>
<evidence type="ECO:0000313" key="2">
    <source>
        <dbReference type="EMBL" id="PKU66790.1"/>
    </source>
</evidence>
<feature type="domain" description="Tf2-1-like SH3-like" evidence="1">
    <location>
        <begin position="103"/>
        <end position="164"/>
    </location>
</feature>
<dbReference type="EMBL" id="KZ503243">
    <property type="protein sequence ID" value="PKU66790.1"/>
    <property type="molecule type" value="Genomic_DNA"/>
</dbReference>
<dbReference type="Proteomes" id="UP000233837">
    <property type="component" value="Unassembled WGS sequence"/>
</dbReference>
<dbReference type="InterPro" id="IPR050951">
    <property type="entry name" value="Retrovirus_Pol_polyprotein"/>
</dbReference>
<dbReference type="PANTHER" id="PTHR37984">
    <property type="entry name" value="PROTEIN CBG26694"/>
    <property type="match status" value="1"/>
</dbReference>
<evidence type="ECO:0000313" key="3">
    <source>
        <dbReference type="Proteomes" id="UP000233837"/>
    </source>
</evidence>
<reference evidence="2 3" key="2">
    <citation type="journal article" date="2017" name="Nature">
        <title>The Apostasia genome and the evolution of orchids.</title>
        <authorList>
            <person name="Zhang G.Q."/>
            <person name="Liu K.W."/>
            <person name="Li Z."/>
            <person name="Lohaus R."/>
            <person name="Hsiao Y.Y."/>
            <person name="Niu S.C."/>
            <person name="Wang J.Y."/>
            <person name="Lin Y.C."/>
            <person name="Xu Q."/>
            <person name="Chen L.J."/>
            <person name="Yoshida K."/>
            <person name="Fujiwara S."/>
            <person name="Wang Z.W."/>
            <person name="Zhang Y.Q."/>
            <person name="Mitsuda N."/>
            <person name="Wang M."/>
            <person name="Liu G.H."/>
            <person name="Pecoraro L."/>
            <person name="Huang H.X."/>
            <person name="Xiao X.J."/>
            <person name="Lin M."/>
            <person name="Wu X.Y."/>
            <person name="Wu W.L."/>
            <person name="Chen Y.Y."/>
            <person name="Chang S.B."/>
            <person name="Sakamoto S."/>
            <person name="Ohme-Takagi M."/>
            <person name="Yagi M."/>
            <person name="Zeng S.J."/>
            <person name="Shen C.Y."/>
            <person name="Yeh C.M."/>
            <person name="Luo Y.B."/>
            <person name="Tsai W.C."/>
            <person name="Van de Peer Y."/>
            <person name="Liu Z.J."/>
        </authorList>
    </citation>
    <scope>NUCLEOTIDE SEQUENCE [LARGE SCALE GENOMIC DNA]</scope>
    <source>
        <tissue evidence="2">The whole plant</tissue>
    </source>
</reference>
<proteinExistence type="predicted"/>
<dbReference type="InterPro" id="IPR036397">
    <property type="entry name" value="RNaseH_sf"/>
</dbReference>
<sequence length="187" mass="21181">MLRCLVQEHPRQWEDMLSKAEFAYNSMVNRTTGKAPFVIVYTKHPNTALDISILPKCKSSAATNFTKQYEEMLSEVKHQIVKSNQKYKEAADTRHRQRLFSVGDLVMVRLRRERFPPGTYSKLARRKIGPIPIMAKINDNAYSVALPADCNTSPTFNVSDIWPYNPPNDGIIDLSSSESSSSEPGED</sequence>
<gene>
    <name evidence="2" type="ORF">MA16_Dca015050</name>
</gene>